<dbReference type="Proteomes" id="UP000034029">
    <property type="component" value="Chromosome"/>
</dbReference>
<dbReference type="Gene3D" id="3.30.470.20">
    <property type="entry name" value="ATP-grasp fold, B domain"/>
    <property type="match status" value="1"/>
</dbReference>
<dbReference type="PANTHER" id="PTHR48095">
    <property type="entry name" value="PYRUVATE CARBOXYLASE SUBUNIT A"/>
    <property type="match status" value="1"/>
</dbReference>
<evidence type="ECO:0000313" key="12">
    <source>
        <dbReference type="EMBL" id="SFK89539.1"/>
    </source>
</evidence>
<dbReference type="InterPro" id="IPR005479">
    <property type="entry name" value="CPAse_ATP-bd"/>
</dbReference>
<evidence type="ECO:0000256" key="3">
    <source>
        <dbReference type="ARBA" id="ARBA00022598"/>
    </source>
</evidence>
<dbReference type="FunFam" id="3.40.50.20:FF:000010">
    <property type="entry name" value="Propionyl-CoA carboxylase subunit alpha"/>
    <property type="match status" value="1"/>
</dbReference>
<name>A0A0F7HLW4_9STAP</name>
<dbReference type="EMBL" id="CP011366">
    <property type="protein sequence ID" value="AKG74584.1"/>
    <property type="molecule type" value="Genomic_DNA"/>
</dbReference>
<dbReference type="SUPFAM" id="SSF51246">
    <property type="entry name" value="Rudiment single hybrid motif"/>
    <property type="match status" value="1"/>
</dbReference>
<dbReference type="InterPro" id="IPR005482">
    <property type="entry name" value="Biotin_COase_C"/>
</dbReference>
<dbReference type="InterPro" id="IPR011054">
    <property type="entry name" value="Rudment_hybrid_motif"/>
</dbReference>
<proteinExistence type="predicted"/>
<organism evidence="12 14">
    <name type="scientific">Salinicoccus halodurans</name>
    <dbReference type="NCBI Taxonomy" id="407035"/>
    <lineage>
        <taxon>Bacteria</taxon>
        <taxon>Bacillati</taxon>
        <taxon>Bacillota</taxon>
        <taxon>Bacilli</taxon>
        <taxon>Bacillales</taxon>
        <taxon>Staphylococcaceae</taxon>
        <taxon>Salinicoccus</taxon>
    </lineage>
</organism>
<dbReference type="SUPFAM" id="SSF52440">
    <property type="entry name" value="PreATP-grasp domain"/>
    <property type="match status" value="1"/>
</dbReference>
<dbReference type="NCBIfam" id="NF006367">
    <property type="entry name" value="PRK08591.1"/>
    <property type="match status" value="1"/>
</dbReference>
<dbReference type="FunFam" id="3.30.1490.20:FF:000018">
    <property type="entry name" value="Biotin carboxylase"/>
    <property type="match status" value="1"/>
</dbReference>
<keyword evidence="6" id="KW-0092">Biotin</keyword>
<dbReference type="PROSITE" id="PS50975">
    <property type="entry name" value="ATP_GRASP"/>
    <property type="match status" value="1"/>
</dbReference>
<evidence type="ECO:0000256" key="8">
    <source>
        <dbReference type="PROSITE-ProRule" id="PRU00409"/>
    </source>
</evidence>
<sequence length="448" mass="49442">MKKVLIANRGEIAVRIIRTLKEMDVRSVAVYSTADRGSLHVTMADEAICIGPPKSSESYLDIDRILQAAEAAGADAIHPGYGFLSETPEFARRCEAAGIIFIGPGSEIMKRMGDKAEARKTMKEAGVPVIPGSKGVVDSFDAVREVAEEIGFPIVIKAVSGGGGKGMRFVEREETLEKQYKEAKKEAKNAFNDDRIYVEKYIPKARHIEVQVIGDGRGGAVHLFERDCSIQRKNQKLIEEAPAAVLSDASRKDITEKTAAAIGKLAYAGAGTVEYLYVEEEDAFYFIEMNTRIQVEHTISEMITGVDIIRLQVEVALFDTFSIRQEDIEINGFAVECRINAENPAKGFMPAPGEIERLHFGLGNGVRVDTHVFAGYHIPPNYDSMIAKIIAHAGDRAAAIKKMRHVLGETVISPIDTTLDFQHYLMNHPKYIDNAVDIKFLERNGIIE</sequence>
<dbReference type="GO" id="GO:0005524">
    <property type="term" value="F:ATP binding"/>
    <property type="evidence" value="ECO:0007669"/>
    <property type="project" value="UniProtKB-UniRule"/>
</dbReference>
<accession>A0A0F7HLW4</accession>
<dbReference type="Proteomes" id="UP000183090">
    <property type="component" value="Unassembled WGS sequence"/>
</dbReference>
<protein>
    <recommendedName>
        <fullName evidence="2">biotin carboxylase</fullName>
        <ecNumber evidence="2">6.3.4.14</ecNumber>
    </recommendedName>
</protein>
<evidence type="ECO:0000313" key="13">
    <source>
        <dbReference type="Proteomes" id="UP000034029"/>
    </source>
</evidence>
<keyword evidence="4 8" id="KW-0547">Nucleotide-binding</keyword>
<dbReference type="Pfam" id="PF02786">
    <property type="entry name" value="CPSase_L_D2"/>
    <property type="match status" value="1"/>
</dbReference>
<evidence type="ECO:0000256" key="5">
    <source>
        <dbReference type="ARBA" id="ARBA00022840"/>
    </source>
</evidence>
<evidence type="ECO:0000259" key="10">
    <source>
        <dbReference type="PROSITE" id="PS50979"/>
    </source>
</evidence>
<dbReference type="PROSITE" id="PS00867">
    <property type="entry name" value="CPSASE_2"/>
    <property type="match status" value="1"/>
</dbReference>
<dbReference type="EC" id="6.3.4.14" evidence="2"/>
<keyword evidence="5 8" id="KW-0067">ATP-binding</keyword>
<dbReference type="Pfam" id="PF02785">
    <property type="entry name" value="Biotin_carb_C"/>
    <property type="match status" value="1"/>
</dbReference>
<gene>
    <name evidence="11" type="ORF">AAT16_10505</name>
    <name evidence="12" type="ORF">SAMN05216235_2355</name>
</gene>
<dbReference type="PROSITE" id="PS50979">
    <property type="entry name" value="BC"/>
    <property type="match status" value="1"/>
</dbReference>
<dbReference type="Pfam" id="PF00289">
    <property type="entry name" value="Biotin_carb_N"/>
    <property type="match status" value="1"/>
</dbReference>
<reference evidence="11 13" key="1">
    <citation type="journal article" date="2015" name="Int. J. Syst. Evol. Microbiol.">
        <title>Complete genome sequence of Salinicoccus halodurans H3B36, isolated from the Qaidam Basin in China.</title>
        <authorList>
            <person name="Jiang K."/>
            <person name="Xue Y."/>
            <person name="Ma Y."/>
        </authorList>
    </citation>
    <scope>NUCLEOTIDE SEQUENCE [LARGE SCALE GENOMIC DNA]</scope>
    <source>
        <strain evidence="11 13">H3B36</strain>
    </source>
</reference>
<evidence type="ECO:0000313" key="11">
    <source>
        <dbReference type="EMBL" id="AKG74584.1"/>
    </source>
</evidence>
<evidence type="ECO:0000313" key="14">
    <source>
        <dbReference type="Proteomes" id="UP000183090"/>
    </source>
</evidence>
<dbReference type="EMBL" id="FOTB01000005">
    <property type="protein sequence ID" value="SFK89539.1"/>
    <property type="molecule type" value="Genomic_DNA"/>
</dbReference>
<dbReference type="InterPro" id="IPR005481">
    <property type="entry name" value="BC-like_N"/>
</dbReference>
<evidence type="ECO:0000256" key="1">
    <source>
        <dbReference type="ARBA" id="ARBA00003761"/>
    </source>
</evidence>
<keyword evidence="13" id="KW-1185">Reference proteome</keyword>
<reference evidence="13" key="2">
    <citation type="submission" date="2015-04" db="EMBL/GenBank/DDBJ databases">
        <title>Complete genome sequence of Salinicoccus halodurans strain H3B36, isolated from the Qaidam basin of China.</title>
        <authorList>
            <person name="Ma Y."/>
            <person name="Jiang K."/>
            <person name="Xue Y."/>
        </authorList>
    </citation>
    <scope>NUCLEOTIDE SEQUENCE [LARGE SCALE GENOMIC DNA]</scope>
    <source>
        <strain evidence="13">H3B36</strain>
    </source>
</reference>
<reference evidence="12 14" key="3">
    <citation type="submission" date="2016-10" db="EMBL/GenBank/DDBJ databases">
        <authorList>
            <person name="Varghese N."/>
            <person name="Submissions S."/>
        </authorList>
    </citation>
    <scope>NUCLEOTIDE SEQUENCE [LARGE SCALE GENOMIC DNA]</scope>
    <source>
        <strain evidence="12 14">CGMCC 1.6501</strain>
    </source>
</reference>
<dbReference type="OrthoDB" id="9807469at2"/>
<dbReference type="SUPFAM" id="SSF56059">
    <property type="entry name" value="Glutathione synthetase ATP-binding domain-like"/>
    <property type="match status" value="1"/>
</dbReference>
<comment type="function">
    <text evidence="1">This protein is a component of the acetyl coenzyme A carboxylase complex; first, biotin carboxylase catalyzes the carboxylation of the carrier protein and then the transcarboxylase transfers the carboxyl group to form malonyl-CoA.</text>
</comment>
<dbReference type="GO" id="GO:0046872">
    <property type="term" value="F:metal ion binding"/>
    <property type="evidence" value="ECO:0007669"/>
    <property type="project" value="InterPro"/>
</dbReference>
<keyword evidence="3 11" id="KW-0436">Ligase</keyword>
<dbReference type="RefSeq" id="WP_046790766.1">
    <property type="nucleotide sequence ID" value="NZ_CP011366.1"/>
</dbReference>
<comment type="catalytic activity">
    <reaction evidence="7">
        <text>N(6)-biotinyl-L-lysyl-[protein] + hydrogencarbonate + ATP = N(6)-carboxybiotinyl-L-lysyl-[protein] + ADP + phosphate + H(+)</text>
        <dbReference type="Rhea" id="RHEA:13501"/>
        <dbReference type="Rhea" id="RHEA-COMP:10505"/>
        <dbReference type="Rhea" id="RHEA-COMP:10506"/>
        <dbReference type="ChEBI" id="CHEBI:15378"/>
        <dbReference type="ChEBI" id="CHEBI:17544"/>
        <dbReference type="ChEBI" id="CHEBI:30616"/>
        <dbReference type="ChEBI" id="CHEBI:43474"/>
        <dbReference type="ChEBI" id="CHEBI:83144"/>
        <dbReference type="ChEBI" id="CHEBI:83145"/>
        <dbReference type="ChEBI" id="CHEBI:456216"/>
        <dbReference type="EC" id="6.3.4.14"/>
    </reaction>
</comment>
<dbReference type="KEGG" id="shv:AAT16_10505"/>
<feature type="domain" description="Biotin carboxylation" evidence="10">
    <location>
        <begin position="1"/>
        <end position="446"/>
    </location>
</feature>
<evidence type="ECO:0000259" key="9">
    <source>
        <dbReference type="PROSITE" id="PS50975"/>
    </source>
</evidence>
<dbReference type="SMART" id="SM00878">
    <property type="entry name" value="Biotin_carb_C"/>
    <property type="match status" value="1"/>
</dbReference>
<dbReference type="PANTHER" id="PTHR48095:SF2">
    <property type="entry name" value="BIOTIN CARBOXYLASE, CHLOROPLASTIC"/>
    <property type="match status" value="1"/>
</dbReference>
<evidence type="ECO:0000256" key="7">
    <source>
        <dbReference type="ARBA" id="ARBA00048600"/>
    </source>
</evidence>
<dbReference type="InterPro" id="IPR051602">
    <property type="entry name" value="ACC_Biotin_Carboxylase"/>
</dbReference>
<dbReference type="InterPro" id="IPR011764">
    <property type="entry name" value="Biotin_carboxylation_dom"/>
</dbReference>
<dbReference type="InterPro" id="IPR011761">
    <property type="entry name" value="ATP-grasp"/>
</dbReference>
<dbReference type="AlphaFoldDB" id="A0A0F7HLW4"/>
<evidence type="ECO:0000256" key="2">
    <source>
        <dbReference type="ARBA" id="ARBA00013263"/>
    </source>
</evidence>
<dbReference type="GO" id="GO:0004075">
    <property type="term" value="F:biotin carboxylase activity"/>
    <property type="evidence" value="ECO:0007669"/>
    <property type="project" value="UniProtKB-EC"/>
</dbReference>
<evidence type="ECO:0000256" key="6">
    <source>
        <dbReference type="ARBA" id="ARBA00023267"/>
    </source>
</evidence>
<dbReference type="InterPro" id="IPR016185">
    <property type="entry name" value="PreATP-grasp_dom_sf"/>
</dbReference>
<evidence type="ECO:0000256" key="4">
    <source>
        <dbReference type="ARBA" id="ARBA00022741"/>
    </source>
</evidence>
<feature type="domain" description="ATP-grasp" evidence="9">
    <location>
        <begin position="119"/>
        <end position="317"/>
    </location>
</feature>